<organism evidence="2 3">
    <name type="scientific">Mariniphaga anaerophila</name>
    <dbReference type="NCBI Taxonomy" id="1484053"/>
    <lineage>
        <taxon>Bacteria</taxon>
        <taxon>Pseudomonadati</taxon>
        <taxon>Bacteroidota</taxon>
        <taxon>Bacteroidia</taxon>
        <taxon>Marinilabiliales</taxon>
        <taxon>Prolixibacteraceae</taxon>
        <taxon>Mariniphaga</taxon>
    </lineage>
</organism>
<name>A0A1M5AJK7_9BACT</name>
<feature type="compositionally biased region" description="Basic and acidic residues" evidence="1">
    <location>
        <begin position="12"/>
        <end position="29"/>
    </location>
</feature>
<feature type="region of interest" description="Disordered" evidence="1">
    <location>
        <begin position="1"/>
        <end position="33"/>
    </location>
</feature>
<feature type="compositionally biased region" description="Basic residues" evidence="1">
    <location>
        <begin position="1"/>
        <end position="11"/>
    </location>
</feature>
<dbReference type="Proteomes" id="UP000184164">
    <property type="component" value="Unassembled WGS sequence"/>
</dbReference>
<keyword evidence="3" id="KW-1185">Reference proteome</keyword>
<gene>
    <name evidence="2" type="ORF">SAMN05444274_104355</name>
</gene>
<evidence type="ECO:0000313" key="3">
    <source>
        <dbReference type="Proteomes" id="UP000184164"/>
    </source>
</evidence>
<feature type="region of interest" description="Disordered" evidence="1">
    <location>
        <begin position="56"/>
        <end position="79"/>
    </location>
</feature>
<reference evidence="2 3" key="1">
    <citation type="submission" date="2016-11" db="EMBL/GenBank/DDBJ databases">
        <authorList>
            <person name="Jaros S."/>
            <person name="Januszkiewicz K."/>
            <person name="Wedrychowicz H."/>
        </authorList>
    </citation>
    <scope>NUCLEOTIDE SEQUENCE [LARGE SCALE GENOMIC DNA]</scope>
    <source>
        <strain evidence="2 3">DSM 26910</strain>
    </source>
</reference>
<evidence type="ECO:0000256" key="1">
    <source>
        <dbReference type="SAM" id="MobiDB-lite"/>
    </source>
</evidence>
<dbReference type="EMBL" id="FQUM01000004">
    <property type="protein sequence ID" value="SHF30393.1"/>
    <property type="molecule type" value="Genomic_DNA"/>
</dbReference>
<evidence type="ECO:0000313" key="2">
    <source>
        <dbReference type="EMBL" id="SHF30393.1"/>
    </source>
</evidence>
<accession>A0A1M5AJK7</accession>
<dbReference type="AlphaFoldDB" id="A0A1M5AJK7"/>
<proteinExistence type="predicted"/>
<sequence length="79" mass="8940">MLISQKVKRMERKFDELEKKQENASSEKKITRKQALKKTGLMAVSAATMMVMISNNAEARRRRGEPRPDPGVSGAYCAR</sequence>
<protein>
    <submittedName>
        <fullName evidence="2">Uncharacterized protein</fullName>
    </submittedName>
</protein>